<evidence type="ECO:0000256" key="1">
    <source>
        <dbReference type="SAM" id="Phobius"/>
    </source>
</evidence>
<feature type="transmembrane region" description="Helical" evidence="1">
    <location>
        <begin position="463"/>
        <end position="486"/>
    </location>
</feature>
<evidence type="ECO:0000313" key="3">
    <source>
        <dbReference type="Proteomes" id="UP000002872"/>
    </source>
</evidence>
<feature type="transmembrane region" description="Helical" evidence="1">
    <location>
        <begin position="152"/>
        <end position="171"/>
    </location>
</feature>
<reference evidence="2" key="1">
    <citation type="submission" date="2011-01" db="EMBL/GenBank/DDBJ databases">
        <title>The Genome Sequence of Nematocida parisii strain ERTm3.</title>
        <authorList>
            <consortium name="The Broad Institute Genome Sequencing Platform"/>
            <consortium name="The Broad Institute Genome Sequencing Center for Infectious Disease"/>
            <person name="Cuomo C."/>
            <person name="Troemel E."/>
            <person name="Young S.K."/>
            <person name="Zeng Q."/>
            <person name="Gargeya S."/>
            <person name="Fitzgerald M."/>
            <person name="Haas B."/>
            <person name="Abouelleil A."/>
            <person name="Alvarado L."/>
            <person name="Arachchi H.M."/>
            <person name="Berlin A."/>
            <person name="Chapman S.B."/>
            <person name="Gearin G."/>
            <person name="Goldberg J."/>
            <person name="Griggs A."/>
            <person name="Gujja S."/>
            <person name="Hansen M."/>
            <person name="Heiman D."/>
            <person name="Howarth C."/>
            <person name="Larimer J."/>
            <person name="Lui A."/>
            <person name="MacDonald P.J.P."/>
            <person name="McCowen C."/>
            <person name="Montmayeur A."/>
            <person name="Murphy C."/>
            <person name="Neiman D."/>
            <person name="Pearson M."/>
            <person name="Priest M."/>
            <person name="Roberts A."/>
            <person name="Saif S."/>
            <person name="Shea T."/>
            <person name="Sisk P."/>
            <person name="Stolte C."/>
            <person name="Sykes S."/>
            <person name="Wortman J."/>
            <person name="Nusbaum C."/>
            <person name="Birren B."/>
        </authorList>
    </citation>
    <scope>NUCLEOTIDE SEQUENCE</scope>
    <source>
        <strain evidence="2">ERTm3</strain>
    </source>
</reference>
<dbReference type="OrthoDB" id="2188890at2759"/>
<sequence>MESVKLQETLMKSVIDGYSIKGINLSLISAGVLFSYTERGKLLVNTLKSGAIFDFIIFTTVITLSIMKIISYVYKYNIIYSKQEKNNLARIETYLGIFGIMILGVLGNSPLFIILSVVSSVILNSNYKFIITLLITGGLLFLGIPLLTYPCMYNIIISMGISLCLLGMFRLESIIKNDSINMYVHYFILISIVIGGFIYSPITFILLPMVLFIYMNINNKYIHGVYSKYKGILLLLIKITKVLIITVIITLFTVYFSAWYTDNPIILRKFIGVEVSKDSPVFIMVLSSIKYIIDMVVHYMNIVIMSIRPKSISDYILKSIDISTVEVSHSSNIFKQIISVVYKAFMIIDNILVYVIGVSSSIVHIIASIVCYIVIRPISIYNNIIRIITNGISYILYMIDTALYYVIGRHMRMVDKPVVKDRSILSKAVSIILYPLTIVKYLFKSKGNNTGNTTVVNKGNLLTSVYGIIVHVLYLLLGGYSWLFFITNGKDMVSEKSYEMSKFGFTPVMRNSNVSVPDEVLYYNKGTFYQKFFDTYCEYADVYDEINGNGAYSEESITKHDSYSVYDPMQMYSKDQVCTPISSYETELRDKIKKLGPINIKLTDQEFAGMRSILQYFPCIQHKKGLSQTEKSLMMKLEDKKKILKDPKKAPESTLKNILGIKPDSKKQQATADKEYRKALSKMADYYRKYYYNFYILGQYFLDNINSSVSNCVSDSIIKMYNKIIPVDYSEITDEYLKTIVQVRTAIIRRELPFLTEAQSALVFYTPVVYNLGLDRSILSAKNKGTLESEGFFLENTTNKINYNEVFEENTDLFVYHNMKELNVEEQVLRFKSTVSTCPNPVGAPFTITRSNGIDLYIHKNDSTVVSVSVNNRPVVAKAIPYNKAQNVCIDLELPLDSLKEYTLSNPKSEEIITITVRMFIGHVSLVSTRTHEIKI</sequence>
<feature type="transmembrane region" description="Helical" evidence="1">
    <location>
        <begin position="129"/>
        <end position="147"/>
    </location>
</feature>
<dbReference type="VEuPathDB" id="MicrosporidiaDB:NEQG_01564"/>
<feature type="transmembrane region" description="Helical" evidence="1">
    <location>
        <begin position="235"/>
        <end position="260"/>
    </location>
</feature>
<protein>
    <submittedName>
        <fullName evidence="2">Uncharacterized protein</fullName>
    </submittedName>
</protein>
<organism evidence="2 3">
    <name type="scientific">Nematocida parisii (strain ERTm3)</name>
    <name type="common">Nematode killer fungus</name>
    <dbReference type="NCBI Taxonomy" id="935791"/>
    <lineage>
        <taxon>Eukaryota</taxon>
        <taxon>Fungi</taxon>
        <taxon>Fungi incertae sedis</taxon>
        <taxon>Microsporidia</taxon>
        <taxon>Nematocida</taxon>
    </lineage>
</organism>
<evidence type="ECO:0000313" key="2">
    <source>
        <dbReference type="EMBL" id="EIJ88120.1"/>
    </source>
</evidence>
<keyword evidence="1" id="KW-0812">Transmembrane</keyword>
<dbReference type="OMA" id="FSAWYTD"/>
<feature type="transmembrane region" description="Helical" evidence="1">
    <location>
        <begin position="387"/>
        <end position="407"/>
    </location>
</feature>
<feature type="transmembrane region" description="Helical" evidence="1">
    <location>
        <begin position="20"/>
        <end position="37"/>
    </location>
</feature>
<dbReference type="HOGENOM" id="CLU_313106_0_0_1"/>
<feature type="transmembrane region" description="Helical" evidence="1">
    <location>
        <begin position="95"/>
        <end position="123"/>
    </location>
</feature>
<feature type="transmembrane region" description="Helical" evidence="1">
    <location>
        <begin position="183"/>
        <end position="214"/>
    </location>
</feature>
<dbReference type="AlphaFoldDB" id="I3EFX3"/>
<accession>I3EFX3</accession>
<dbReference type="InParanoid" id="I3EFX3"/>
<dbReference type="EMBL" id="GL870879">
    <property type="protein sequence ID" value="EIJ88120.1"/>
    <property type="molecule type" value="Genomic_DNA"/>
</dbReference>
<gene>
    <name evidence="2" type="ORF">NEQG_01564</name>
</gene>
<dbReference type="Proteomes" id="UP000002872">
    <property type="component" value="Unassembled WGS sequence"/>
</dbReference>
<feature type="transmembrane region" description="Helical" evidence="1">
    <location>
        <begin position="49"/>
        <end position="74"/>
    </location>
</feature>
<feature type="transmembrane region" description="Helical" evidence="1">
    <location>
        <begin position="351"/>
        <end position="375"/>
    </location>
</feature>
<keyword evidence="3" id="KW-1185">Reference proteome</keyword>
<keyword evidence="1" id="KW-1133">Transmembrane helix</keyword>
<name>I3EFX3_NEMP3</name>
<feature type="transmembrane region" description="Helical" evidence="1">
    <location>
        <begin position="428"/>
        <end position="443"/>
    </location>
</feature>
<proteinExistence type="predicted"/>
<keyword evidence="1" id="KW-0472">Membrane</keyword>